<reference evidence="2 3" key="1">
    <citation type="submission" date="2024-01" db="EMBL/GenBank/DDBJ databases">
        <title>The genomes of 5 underutilized Papilionoideae crops provide insights into root nodulation and disease resistanc.</title>
        <authorList>
            <person name="Jiang F."/>
        </authorList>
    </citation>
    <scope>NUCLEOTIDE SEQUENCE [LARGE SCALE GENOMIC DNA]</scope>
    <source>
        <strain evidence="2">DUOXIRENSHENG_FW03</strain>
        <tissue evidence="2">Leaves</tissue>
    </source>
</reference>
<comment type="caution">
    <text evidence="2">The sequence shown here is derived from an EMBL/GenBank/DDBJ whole genome shotgun (WGS) entry which is preliminary data.</text>
</comment>
<organism evidence="2 3">
    <name type="scientific">Psophocarpus tetragonolobus</name>
    <name type="common">Winged bean</name>
    <name type="synonym">Dolichos tetragonolobus</name>
    <dbReference type="NCBI Taxonomy" id="3891"/>
    <lineage>
        <taxon>Eukaryota</taxon>
        <taxon>Viridiplantae</taxon>
        <taxon>Streptophyta</taxon>
        <taxon>Embryophyta</taxon>
        <taxon>Tracheophyta</taxon>
        <taxon>Spermatophyta</taxon>
        <taxon>Magnoliopsida</taxon>
        <taxon>eudicotyledons</taxon>
        <taxon>Gunneridae</taxon>
        <taxon>Pentapetalae</taxon>
        <taxon>rosids</taxon>
        <taxon>fabids</taxon>
        <taxon>Fabales</taxon>
        <taxon>Fabaceae</taxon>
        <taxon>Papilionoideae</taxon>
        <taxon>50 kb inversion clade</taxon>
        <taxon>NPAAA clade</taxon>
        <taxon>indigoferoid/millettioid clade</taxon>
        <taxon>Phaseoleae</taxon>
        <taxon>Psophocarpus</taxon>
    </lineage>
</organism>
<gene>
    <name evidence="2" type="ORF">VNO78_21267</name>
</gene>
<protein>
    <submittedName>
        <fullName evidence="2">Uncharacterized protein</fullName>
    </submittedName>
</protein>
<dbReference type="Proteomes" id="UP001386955">
    <property type="component" value="Unassembled WGS sequence"/>
</dbReference>
<feature type="region of interest" description="Disordered" evidence="1">
    <location>
        <begin position="1"/>
        <end position="60"/>
    </location>
</feature>
<keyword evidence="3" id="KW-1185">Reference proteome</keyword>
<evidence type="ECO:0000256" key="1">
    <source>
        <dbReference type="SAM" id="MobiDB-lite"/>
    </source>
</evidence>
<dbReference type="AlphaFoldDB" id="A0AAN9SCG6"/>
<accession>A0AAN9SCG6</accession>
<dbReference type="PANTHER" id="PTHR36746:SF2">
    <property type="match status" value="1"/>
</dbReference>
<dbReference type="EMBL" id="JAYMYS010000005">
    <property type="protein sequence ID" value="KAK7392819.1"/>
    <property type="molecule type" value="Genomic_DNA"/>
</dbReference>
<evidence type="ECO:0000313" key="2">
    <source>
        <dbReference type="EMBL" id="KAK7392819.1"/>
    </source>
</evidence>
<proteinExistence type="predicted"/>
<evidence type="ECO:0000313" key="3">
    <source>
        <dbReference type="Proteomes" id="UP001386955"/>
    </source>
</evidence>
<sequence length="133" mass="14860">MGNKNSASSKAKYDSQGPKIASTQPQHYDAPNPTKSSRKKKGLRYPTPQQHGKPIHVGKDKDFAAYIEDAKVKMRSKSNVGVHDDQSNAIIPVAVVNETNNTNKENEHFSDFIQNTRKKLRTITKRTGSIRRG</sequence>
<dbReference type="PANTHER" id="PTHR36746">
    <property type="entry name" value="BNAC04G51760D PROTEIN"/>
    <property type="match status" value="1"/>
</dbReference>
<name>A0AAN9SCG6_PSOTE</name>